<evidence type="ECO:0000256" key="4">
    <source>
        <dbReference type="ARBA" id="ARBA00022679"/>
    </source>
</evidence>
<dbReference type="Pfam" id="PF00224">
    <property type="entry name" value="PK"/>
    <property type="match status" value="1"/>
</dbReference>
<dbReference type="GO" id="GO:0005524">
    <property type="term" value="F:ATP binding"/>
    <property type="evidence" value="ECO:0007669"/>
    <property type="project" value="UniProtKB-KW"/>
</dbReference>
<dbReference type="InterPro" id="IPR015813">
    <property type="entry name" value="Pyrv/PenolPyrv_kinase-like_dom"/>
</dbReference>
<organism evidence="13 14">
    <name type="scientific">Chthoniobacter flavus Ellin428</name>
    <dbReference type="NCBI Taxonomy" id="497964"/>
    <lineage>
        <taxon>Bacteria</taxon>
        <taxon>Pseudomonadati</taxon>
        <taxon>Verrucomicrobiota</taxon>
        <taxon>Spartobacteria</taxon>
        <taxon>Chthoniobacterales</taxon>
        <taxon>Chthoniobacteraceae</taxon>
        <taxon>Chthoniobacter</taxon>
    </lineage>
</organism>
<evidence type="ECO:0000313" key="14">
    <source>
        <dbReference type="Proteomes" id="UP000005824"/>
    </source>
</evidence>
<dbReference type="InterPro" id="IPR015793">
    <property type="entry name" value="Pyrv_Knase_brl"/>
</dbReference>
<evidence type="ECO:0000256" key="2">
    <source>
        <dbReference type="ARBA" id="ARBA00008663"/>
    </source>
</evidence>
<keyword evidence="8" id="KW-0067">ATP-binding</keyword>
<evidence type="ECO:0000256" key="10">
    <source>
        <dbReference type="ARBA" id="ARBA00023152"/>
    </source>
</evidence>
<dbReference type="InterPro" id="IPR001697">
    <property type="entry name" value="Pyr_Knase"/>
</dbReference>
<dbReference type="InterPro" id="IPR015806">
    <property type="entry name" value="Pyrv_Knase_insert_dom_sf"/>
</dbReference>
<dbReference type="GO" id="GO:0030955">
    <property type="term" value="F:potassium ion binding"/>
    <property type="evidence" value="ECO:0007669"/>
    <property type="project" value="InterPro"/>
</dbReference>
<keyword evidence="6" id="KW-0547">Nucleotide-binding</keyword>
<keyword evidence="14" id="KW-1185">Reference proteome</keyword>
<evidence type="ECO:0000256" key="6">
    <source>
        <dbReference type="ARBA" id="ARBA00022741"/>
    </source>
</evidence>
<keyword evidence="4" id="KW-0808">Transferase</keyword>
<keyword evidence="7 13" id="KW-0418">Kinase</keyword>
<dbReference type="EMBL" id="ABVL01000018">
    <property type="protein sequence ID" value="EDY17539.1"/>
    <property type="molecule type" value="Genomic_DNA"/>
</dbReference>
<gene>
    <name evidence="13" type="ORF">CfE428DRAFT_4837</name>
</gene>
<sequence>MRKTKIICTLGPATESAEVLHAMIHAGANIFRLNMSHAPHDWVRVIVPRIRAIAKELGVMVGILMDTQGPAIRTGDLPTKLDLKVGDIFEFTVRGTQSRGTLLGTR</sequence>
<evidence type="ECO:0000256" key="3">
    <source>
        <dbReference type="ARBA" id="ARBA00012142"/>
    </source>
</evidence>
<keyword evidence="11 13" id="KW-0670">Pyruvate</keyword>
<dbReference type="Gene3D" id="3.20.20.60">
    <property type="entry name" value="Phosphoenolpyruvate-binding domains"/>
    <property type="match status" value="1"/>
</dbReference>
<dbReference type="UniPathway" id="UPA00109">
    <property type="reaction ID" value="UER00188"/>
</dbReference>
<evidence type="ECO:0000256" key="5">
    <source>
        <dbReference type="ARBA" id="ARBA00022723"/>
    </source>
</evidence>
<comment type="pathway">
    <text evidence="1">Carbohydrate degradation; glycolysis; pyruvate from D-glyceraldehyde 3-phosphate: step 5/5.</text>
</comment>
<reference evidence="13 14" key="1">
    <citation type="journal article" date="2011" name="J. Bacteriol.">
        <title>Genome sequence of Chthoniobacter flavus Ellin428, an aerobic heterotrophic soil bacterium.</title>
        <authorList>
            <person name="Kant R."/>
            <person name="van Passel M.W."/>
            <person name="Palva A."/>
            <person name="Lucas S."/>
            <person name="Lapidus A."/>
            <person name="Glavina Del Rio T."/>
            <person name="Dalin E."/>
            <person name="Tice H."/>
            <person name="Bruce D."/>
            <person name="Goodwin L."/>
            <person name="Pitluck S."/>
            <person name="Larimer F.W."/>
            <person name="Land M.L."/>
            <person name="Hauser L."/>
            <person name="Sangwan P."/>
            <person name="de Vos W.M."/>
            <person name="Janssen P.H."/>
            <person name="Smidt H."/>
        </authorList>
    </citation>
    <scope>NUCLEOTIDE SEQUENCE [LARGE SCALE GENOMIC DNA]</scope>
    <source>
        <strain evidence="13 14">Ellin428</strain>
    </source>
</reference>
<name>B4D7P9_9BACT</name>
<accession>B4D7P9</accession>
<dbReference type="GO" id="GO:0000287">
    <property type="term" value="F:magnesium ion binding"/>
    <property type="evidence" value="ECO:0007669"/>
    <property type="project" value="InterPro"/>
</dbReference>
<evidence type="ECO:0000256" key="11">
    <source>
        <dbReference type="ARBA" id="ARBA00023317"/>
    </source>
</evidence>
<dbReference type="AlphaFoldDB" id="B4D7P9"/>
<protein>
    <recommendedName>
        <fullName evidence="3">pyruvate kinase</fullName>
        <ecNumber evidence="3">2.7.1.40</ecNumber>
    </recommendedName>
</protein>
<dbReference type="Gene3D" id="2.40.33.10">
    <property type="entry name" value="PK beta-barrel domain-like"/>
    <property type="match status" value="1"/>
</dbReference>
<keyword evidence="10" id="KW-0324">Glycolysis</keyword>
<dbReference type="eggNOG" id="COG0469">
    <property type="taxonomic scope" value="Bacteria"/>
</dbReference>
<proteinExistence type="inferred from homology"/>
<evidence type="ECO:0000256" key="9">
    <source>
        <dbReference type="ARBA" id="ARBA00022842"/>
    </source>
</evidence>
<dbReference type="EC" id="2.7.1.40" evidence="3"/>
<keyword evidence="5" id="KW-0479">Metal-binding</keyword>
<dbReference type="SUPFAM" id="SSF51621">
    <property type="entry name" value="Phosphoenolpyruvate/pyruvate domain"/>
    <property type="match status" value="1"/>
</dbReference>
<evidence type="ECO:0000256" key="8">
    <source>
        <dbReference type="ARBA" id="ARBA00022840"/>
    </source>
</evidence>
<dbReference type="PANTHER" id="PTHR11817">
    <property type="entry name" value="PYRUVATE KINASE"/>
    <property type="match status" value="1"/>
</dbReference>
<dbReference type="InParanoid" id="B4D7P9"/>
<keyword evidence="9" id="KW-0460">Magnesium</keyword>
<dbReference type="STRING" id="497964.CfE428DRAFT_4837"/>
<evidence type="ECO:0000313" key="13">
    <source>
        <dbReference type="EMBL" id="EDY17539.1"/>
    </source>
</evidence>
<comment type="similarity">
    <text evidence="2">Belongs to the pyruvate kinase family.</text>
</comment>
<feature type="domain" description="Pyruvate kinase barrel" evidence="12">
    <location>
        <begin position="1"/>
        <end position="94"/>
    </location>
</feature>
<dbReference type="Proteomes" id="UP000005824">
    <property type="component" value="Unassembled WGS sequence"/>
</dbReference>
<dbReference type="GO" id="GO:0016301">
    <property type="term" value="F:kinase activity"/>
    <property type="evidence" value="ECO:0007669"/>
    <property type="project" value="UniProtKB-KW"/>
</dbReference>
<evidence type="ECO:0000256" key="7">
    <source>
        <dbReference type="ARBA" id="ARBA00022777"/>
    </source>
</evidence>
<comment type="caution">
    <text evidence="13">The sequence shown here is derived from an EMBL/GenBank/DDBJ whole genome shotgun (WGS) entry which is preliminary data.</text>
</comment>
<evidence type="ECO:0000256" key="1">
    <source>
        <dbReference type="ARBA" id="ARBA00004997"/>
    </source>
</evidence>
<dbReference type="InterPro" id="IPR040442">
    <property type="entry name" value="Pyrv_kinase-like_dom_sf"/>
</dbReference>
<dbReference type="GO" id="GO:0004743">
    <property type="term" value="F:pyruvate kinase activity"/>
    <property type="evidence" value="ECO:0007669"/>
    <property type="project" value="UniProtKB-EC"/>
</dbReference>
<evidence type="ECO:0000259" key="12">
    <source>
        <dbReference type="Pfam" id="PF00224"/>
    </source>
</evidence>